<dbReference type="Gene3D" id="2.60.120.10">
    <property type="entry name" value="Jelly Rolls"/>
    <property type="match status" value="1"/>
</dbReference>
<dbReference type="EMBL" id="FZQA01000004">
    <property type="protein sequence ID" value="SNT74249.1"/>
    <property type="molecule type" value="Genomic_DNA"/>
</dbReference>
<dbReference type="InterPro" id="IPR012807">
    <property type="entry name" value="Anti-sigma_ChrR"/>
</dbReference>
<dbReference type="Proteomes" id="UP000198346">
    <property type="component" value="Unassembled WGS sequence"/>
</dbReference>
<dbReference type="Pfam" id="PF13490">
    <property type="entry name" value="zf-HC2"/>
    <property type="match status" value="1"/>
</dbReference>
<organism evidence="3 4">
    <name type="scientific">Amphiplicatus metriothermophilus</name>
    <dbReference type="NCBI Taxonomy" id="1519374"/>
    <lineage>
        <taxon>Bacteria</taxon>
        <taxon>Pseudomonadati</taxon>
        <taxon>Pseudomonadota</taxon>
        <taxon>Alphaproteobacteria</taxon>
        <taxon>Parvularculales</taxon>
        <taxon>Parvularculaceae</taxon>
        <taxon>Amphiplicatus</taxon>
    </lineage>
</organism>
<gene>
    <name evidence="3" type="ORF">SAMN06297382_2160</name>
</gene>
<dbReference type="CDD" id="cd20301">
    <property type="entry name" value="cupin_ChrR"/>
    <property type="match status" value="1"/>
</dbReference>
<proteinExistence type="predicted"/>
<dbReference type="InterPro" id="IPR041916">
    <property type="entry name" value="Anti_sigma_zinc_sf"/>
</dbReference>
<dbReference type="RefSeq" id="WP_089412617.1">
    <property type="nucleotide sequence ID" value="NZ_FZQA01000004.1"/>
</dbReference>
<dbReference type="InterPro" id="IPR014710">
    <property type="entry name" value="RmlC-like_jellyroll"/>
</dbReference>
<sequence>MTSIKHHPKTETLAAYAAGALDEARAVVIATHLDLCDACRAAARDFEALGGVCLEAAEPAPMKEGALERFWLRAGGARAERAPASTRAANDFDLGLARPLSAYLKGGLDAVQWRRIGPGMEQCVLDAQGYRKGVLRLLKIAPGVRLPKHSHGGEELTLILRGAYEDEIGEFRRGDLADLDDEDTHSPCAIGEEPCVCLIAASAPLRFKGLAGKIVQPFIGL</sequence>
<reference evidence="3 4" key="1">
    <citation type="submission" date="2017-07" db="EMBL/GenBank/DDBJ databases">
        <authorList>
            <person name="Sun Z.S."/>
            <person name="Albrecht U."/>
            <person name="Echele G."/>
            <person name="Lee C.C."/>
        </authorList>
    </citation>
    <scope>NUCLEOTIDE SEQUENCE [LARGE SCALE GENOMIC DNA]</scope>
    <source>
        <strain evidence="3 4">CGMCC 1.12710</strain>
    </source>
</reference>
<feature type="domain" description="ChrR-like cupin" evidence="1">
    <location>
        <begin position="109"/>
        <end position="200"/>
    </location>
</feature>
<dbReference type="InterPro" id="IPR011051">
    <property type="entry name" value="RmlC_Cupin_sf"/>
</dbReference>
<dbReference type="InterPro" id="IPR027383">
    <property type="entry name" value="Znf_put"/>
</dbReference>
<dbReference type="InterPro" id="IPR025979">
    <property type="entry name" value="ChrR-like_cupin_dom"/>
</dbReference>
<evidence type="ECO:0000259" key="1">
    <source>
        <dbReference type="Pfam" id="PF12973"/>
    </source>
</evidence>
<name>A0A239PVB9_9PROT</name>
<dbReference type="SUPFAM" id="SSF51182">
    <property type="entry name" value="RmlC-like cupins"/>
    <property type="match status" value="1"/>
</dbReference>
<feature type="domain" description="Putative zinc-finger" evidence="2">
    <location>
        <begin position="13"/>
        <end position="40"/>
    </location>
</feature>
<protein>
    <submittedName>
        <fullName evidence="3">Anti-ECFsigma factor, ChrR</fullName>
    </submittedName>
</protein>
<dbReference type="NCBIfam" id="TIGR02451">
    <property type="entry name" value="anti_sig_ChrR"/>
    <property type="match status" value="1"/>
</dbReference>
<evidence type="ECO:0000313" key="3">
    <source>
        <dbReference type="EMBL" id="SNT74249.1"/>
    </source>
</evidence>
<keyword evidence="4" id="KW-1185">Reference proteome</keyword>
<evidence type="ECO:0000313" key="4">
    <source>
        <dbReference type="Proteomes" id="UP000198346"/>
    </source>
</evidence>
<dbReference type="Gene3D" id="1.10.10.1320">
    <property type="entry name" value="Anti-sigma factor, zinc-finger domain"/>
    <property type="match status" value="1"/>
</dbReference>
<evidence type="ECO:0000259" key="2">
    <source>
        <dbReference type="Pfam" id="PF13490"/>
    </source>
</evidence>
<dbReference type="Pfam" id="PF12973">
    <property type="entry name" value="Cupin_7"/>
    <property type="match status" value="1"/>
</dbReference>
<dbReference type="OrthoDB" id="2988517at2"/>
<dbReference type="AlphaFoldDB" id="A0A239PVB9"/>
<accession>A0A239PVB9</accession>